<keyword evidence="1" id="KW-0175">Coiled coil</keyword>
<accession>A0A8B6EYG7</accession>
<reference evidence="3" key="1">
    <citation type="submission" date="2018-11" db="EMBL/GenBank/DDBJ databases">
        <authorList>
            <person name="Alioto T."/>
            <person name="Alioto T."/>
        </authorList>
    </citation>
    <scope>NUCLEOTIDE SEQUENCE</scope>
</reference>
<sequence>MYVKSFFLCLSFVATLSSSIGSNSESLLVCSKFHFEEKVLEKLVRLEHKMELTEEKMKTWEDSFSSKLDKMDSVIRQTTEFVDSVRINHAQEQVRLNDSYQEIVKRVHIQLKNVTNFYGEQMKTSLDSMSSQMQEFSEAEKNRQKALELMRYTLNQEQQRFNNSFDLILENFRLASNDTFNELVATQQKETEEILKYSVAQQNMNMQNLTKNVKTTITEMQQQIVSNSAKG</sequence>
<keyword evidence="4" id="KW-1185">Reference proteome</keyword>
<keyword evidence="2" id="KW-0732">Signal</keyword>
<name>A0A8B6EYG7_MYTGA</name>
<dbReference type="OrthoDB" id="6124308at2759"/>
<protein>
    <submittedName>
        <fullName evidence="3">Uncharacterized protein</fullName>
    </submittedName>
</protein>
<dbReference type="EMBL" id="UYJE01005860">
    <property type="protein sequence ID" value="VDI41043.1"/>
    <property type="molecule type" value="Genomic_DNA"/>
</dbReference>
<proteinExistence type="predicted"/>
<evidence type="ECO:0000313" key="4">
    <source>
        <dbReference type="Proteomes" id="UP000596742"/>
    </source>
</evidence>
<comment type="caution">
    <text evidence="3">The sequence shown here is derived from an EMBL/GenBank/DDBJ whole genome shotgun (WGS) entry which is preliminary data.</text>
</comment>
<evidence type="ECO:0000256" key="2">
    <source>
        <dbReference type="SAM" id="SignalP"/>
    </source>
</evidence>
<gene>
    <name evidence="3" type="ORF">MGAL_10B040223</name>
</gene>
<evidence type="ECO:0000313" key="3">
    <source>
        <dbReference type="EMBL" id="VDI41043.1"/>
    </source>
</evidence>
<feature type="chain" id="PRO_5032814916" evidence="2">
    <location>
        <begin position="22"/>
        <end position="231"/>
    </location>
</feature>
<organism evidence="3 4">
    <name type="scientific">Mytilus galloprovincialis</name>
    <name type="common">Mediterranean mussel</name>
    <dbReference type="NCBI Taxonomy" id="29158"/>
    <lineage>
        <taxon>Eukaryota</taxon>
        <taxon>Metazoa</taxon>
        <taxon>Spiralia</taxon>
        <taxon>Lophotrochozoa</taxon>
        <taxon>Mollusca</taxon>
        <taxon>Bivalvia</taxon>
        <taxon>Autobranchia</taxon>
        <taxon>Pteriomorphia</taxon>
        <taxon>Mytilida</taxon>
        <taxon>Mytiloidea</taxon>
        <taxon>Mytilidae</taxon>
        <taxon>Mytilinae</taxon>
        <taxon>Mytilus</taxon>
    </lineage>
</organism>
<feature type="coiled-coil region" evidence="1">
    <location>
        <begin position="36"/>
        <end position="63"/>
    </location>
</feature>
<dbReference type="Proteomes" id="UP000596742">
    <property type="component" value="Unassembled WGS sequence"/>
</dbReference>
<dbReference type="AlphaFoldDB" id="A0A8B6EYG7"/>
<evidence type="ECO:0000256" key="1">
    <source>
        <dbReference type="SAM" id="Coils"/>
    </source>
</evidence>
<feature type="signal peptide" evidence="2">
    <location>
        <begin position="1"/>
        <end position="21"/>
    </location>
</feature>